<dbReference type="InParanoid" id="A0A7R8UMG9"/>
<dbReference type="GO" id="GO:0005524">
    <property type="term" value="F:ATP binding"/>
    <property type="evidence" value="ECO:0007669"/>
    <property type="project" value="UniProtKB-KW"/>
</dbReference>
<accession>A0A7R8UMG9</accession>
<evidence type="ECO:0000256" key="1">
    <source>
        <dbReference type="ARBA" id="ARBA00022741"/>
    </source>
</evidence>
<dbReference type="PANTHER" id="PTHR10887:SF495">
    <property type="entry name" value="HELICASE SENATAXIN ISOFORM X1-RELATED"/>
    <property type="match status" value="1"/>
</dbReference>
<gene>
    <name evidence="8" type="ORF">HERILL_LOCUS6546</name>
</gene>
<dbReference type="EMBL" id="LR899010">
    <property type="protein sequence ID" value="CAD7083597.1"/>
    <property type="molecule type" value="Genomic_DNA"/>
</dbReference>
<dbReference type="InterPro" id="IPR045055">
    <property type="entry name" value="DNA2/NAM7-like"/>
</dbReference>
<feature type="region of interest" description="Disordered" evidence="5">
    <location>
        <begin position="232"/>
        <end position="272"/>
    </location>
</feature>
<evidence type="ECO:0000256" key="3">
    <source>
        <dbReference type="ARBA" id="ARBA00022806"/>
    </source>
</evidence>
<dbReference type="GO" id="GO:0016604">
    <property type="term" value="C:nuclear body"/>
    <property type="evidence" value="ECO:0007669"/>
    <property type="project" value="TreeGrafter"/>
</dbReference>
<dbReference type="PANTHER" id="PTHR10887">
    <property type="entry name" value="DNA2/NAM7 HELICASE FAMILY"/>
    <property type="match status" value="1"/>
</dbReference>
<dbReference type="Pfam" id="PF13087">
    <property type="entry name" value="AAA_12"/>
    <property type="match status" value="1"/>
</dbReference>
<dbReference type="CDD" id="cd18042">
    <property type="entry name" value="DEXXQc_SETX"/>
    <property type="match status" value="1"/>
</dbReference>
<keyword evidence="4" id="KW-0067">ATP-binding</keyword>
<sequence>MPIYVLRKETPPEPKIEIMAPPVEDRRVADENVIDISDDDDDCLDLDKYTKEKEPAQPTVEVEVKDESAVVIKPEMNGFDEPPQFLSAAPVSSSSVVTPQPIVSGFDSGSAVQFLPMQPSHDPEASAVQFLTMESRDRSETSAETYSTKNLNHPVMHDQNGRIPNLEMPGLPVRPKFFKEGFNWFADPEEGDVDVALSQSVLLDIKREAADFDHEQSFDMEGIQDLFSTFDEDHSSKAPVSSDQNDKDAVSPSETAADRSTSSPIFIIDDDEEDEKEEEIFSIWAQKLSQNYTVQKSMVQVHALPDPAVEEKKISTDGIRKEADVIPAEIRKPSTENDVQPEPLKENLRPRKSEQETKRETRLSARKEDKTTRTRSSSKSNRRISLKQVDTVDSNFAEAGKKHKLEWLDAVPSTSKQSVHEMQAADNHFEPKRKKPEVIEPPSLPTGRGKLRGRSISTVCTTRKEIEKKLQTLRTNDRIANQEKSLKEKWHQKPSLERQEKKRRQQDIQQERKVKLRELAEKQAQKRKTESDDNKVTKKPKVKVTQKNRGAFLAEGLTYEAAKNEVLSKKIPKLKPDDKRRSSTPATNNDFNRALSAIDEQTSVRRRSSAGSIKEDNIGKEDALKTTTRLSCETRDRKQPRKSIEGDKKSMQIDKSEIVRRKTSDLKSILMSPPPRPHGKVKKSVRFKEEHETRFYIIDPDNKLERKVDCKDIPIDMNFYMKLENMKRRTRDVKAAVDYSEDMLSDILGWDSNWLETKRPEVNGPDHILMPMMQQYPSFEIFSRIVLALFKIELWHSIEQDYTRRAKNNFVVFQVTQSVTERRGKHSRYVLNCEASSKLIRDKMDFISLMLCLVKWNNTSKPFECFGIITSMRCLAVNSSQEIMSLQIELNANPKYKSFIEKNGNILIKPVTNVRVEVGIYNAVNNLQISPLGKCILDPFELTKGVNAPQKLPRYKGYNELNPNQMSILLESYQKCIDRDKSNNLSLIEGPPGTGKSRLITNLALQILYGDEVRKSGERKQILICAQSNAAVDIIAQKLLEIRCKMERDKFNLVRFGVFERIDPNVRSISLQSLVQSQLRDRQTEENRNILKHERKLLESQIEKLGLSAGPDNVSRDELQKKKERLNMINQMLGATVSLAGLEQHYPRFLERANIVCTTLSSCIKLINYTKKFDVCIIDEATQCAEPYTLIPLQFGISSLVLVGDTQQLPATVLSSVSEEKGFGTSLFTRIQKCLEGNKNFPISTLKTQYRMHPEICLWSNSYFYKNVLINDESTNTTNFVLKPYAVLSLEYKQDADSENGKFTNVLEAKFVVALVSQLAQMMRPEHFTYGIITPYAHQREYLQRKINEAGIKRITVNTIDSYQGKEKDVIIMSCVRTKGVGFLGNCQRLNVALTRARKCLFVCGNFNSLMREPVWKSLLENAKRRNLFFHFRDKDINDFENKVMCHLKPNQP</sequence>
<dbReference type="GO" id="GO:0005694">
    <property type="term" value="C:chromosome"/>
    <property type="evidence" value="ECO:0007669"/>
    <property type="project" value="UniProtKB-ARBA"/>
</dbReference>
<dbReference type="GO" id="GO:0004386">
    <property type="term" value="F:helicase activity"/>
    <property type="evidence" value="ECO:0007669"/>
    <property type="project" value="UniProtKB-KW"/>
</dbReference>
<proteinExistence type="predicted"/>
<evidence type="ECO:0000256" key="5">
    <source>
        <dbReference type="SAM" id="MobiDB-lite"/>
    </source>
</evidence>
<feature type="compositionally biased region" description="Basic and acidic residues" evidence="5">
    <location>
        <begin position="613"/>
        <end position="624"/>
    </location>
</feature>
<dbReference type="Pfam" id="PF13086">
    <property type="entry name" value="AAA_11"/>
    <property type="match status" value="1"/>
</dbReference>
<feature type="compositionally biased region" description="Basic and acidic residues" evidence="5">
    <location>
        <begin position="571"/>
        <end position="581"/>
    </location>
</feature>
<dbReference type="InterPro" id="IPR027417">
    <property type="entry name" value="P-loop_NTPase"/>
</dbReference>
<dbReference type="InterPro" id="IPR047187">
    <property type="entry name" value="SF1_C_Upf1"/>
</dbReference>
<feature type="compositionally biased region" description="Basic and acidic residues" evidence="5">
    <location>
        <begin position="324"/>
        <end position="335"/>
    </location>
</feature>
<feature type="compositionally biased region" description="Basic and acidic residues" evidence="5">
    <location>
        <begin position="462"/>
        <end position="536"/>
    </location>
</feature>
<dbReference type="SUPFAM" id="SSF52540">
    <property type="entry name" value="P-loop containing nucleoside triphosphate hydrolases"/>
    <property type="match status" value="1"/>
</dbReference>
<organism evidence="8 9">
    <name type="scientific">Hermetia illucens</name>
    <name type="common">Black soldier fly</name>
    <dbReference type="NCBI Taxonomy" id="343691"/>
    <lineage>
        <taxon>Eukaryota</taxon>
        <taxon>Metazoa</taxon>
        <taxon>Ecdysozoa</taxon>
        <taxon>Arthropoda</taxon>
        <taxon>Hexapoda</taxon>
        <taxon>Insecta</taxon>
        <taxon>Pterygota</taxon>
        <taxon>Neoptera</taxon>
        <taxon>Endopterygota</taxon>
        <taxon>Diptera</taxon>
        <taxon>Brachycera</taxon>
        <taxon>Stratiomyomorpha</taxon>
        <taxon>Stratiomyidae</taxon>
        <taxon>Hermetiinae</taxon>
        <taxon>Hermetia</taxon>
    </lineage>
</organism>
<feature type="region of interest" description="Disordered" evidence="5">
    <location>
        <begin position="412"/>
        <end position="543"/>
    </location>
</feature>
<dbReference type="GO" id="GO:0001147">
    <property type="term" value="F:transcription termination site sequence-specific DNA binding"/>
    <property type="evidence" value="ECO:0007669"/>
    <property type="project" value="TreeGrafter"/>
</dbReference>
<dbReference type="OrthoDB" id="2285229at2759"/>
<dbReference type="FunCoup" id="A0A7R8UMG9">
    <property type="interactions" value="174"/>
</dbReference>
<dbReference type="InterPro" id="IPR041677">
    <property type="entry name" value="DNA2/NAM7_AAA_11"/>
</dbReference>
<evidence type="ECO:0000313" key="9">
    <source>
        <dbReference type="Proteomes" id="UP000594454"/>
    </source>
</evidence>
<dbReference type="InterPro" id="IPR041679">
    <property type="entry name" value="DNA2/NAM7-like_C"/>
</dbReference>
<dbReference type="Proteomes" id="UP000594454">
    <property type="component" value="Chromosome 2"/>
</dbReference>
<feature type="region of interest" description="Disordered" evidence="5">
    <location>
        <begin position="324"/>
        <end position="386"/>
    </location>
</feature>
<keyword evidence="9" id="KW-1185">Reference proteome</keyword>
<feature type="region of interest" description="Disordered" evidence="5">
    <location>
        <begin position="571"/>
        <end position="650"/>
    </location>
</feature>
<dbReference type="GO" id="GO:0016787">
    <property type="term" value="F:hydrolase activity"/>
    <property type="evidence" value="ECO:0007669"/>
    <property type="project" value="UniProtKB-KW"/>
</dbReference>
<feature type="domain" description="DNA2/NAM7 helicase helicase" evidence="6">
    <location>
        <begin position="974"/>
        <end position="1215"/>
    </location>
</feature>
<evidence type="ECO:0000256" key="2">
    <source>
        <dbReference type="ARBA" id="ARBA00022801"/>
    </source>
</evidence>
<dbReference type="FunFam" id="3.40.50.300:FF:000326">
    <property type="entry name" value="P-loop containing nucleoside triphosphate hydrolase"/>
    <property type="match status" value="1"/>
</dbReference>
<evidence type="ECO:0000259" key="6">
    <source>
        <dbReference type="Pfam" id="PF13086"/>
    </source>
</evidence>
<reference evidence="8 9" key="1">
    <citation type="submission" date="2020-11" db="EMBL/GenBank/DDBJ databases">
        <authorList>
            <person name="Wallbank WR R."/>
            <person name="Pardo Diaz C."/>
            <person name="Kozak K."/>
            <person name="Martin S."/>
            <person name="Jiggins C."/>
            <person name="Moest M."/>
            <person name="Warren A I."/>
            <person name="Generalovic N T."/>
            <person name="Byers J.R.P. K."/>
            <person name="Montejo-Kovacevich G."/>
            <person name="Yen C E."/>
        </authorList>
    </citation>
    <scope>NUCLEOTIDE SEQUENCE [LARGE SCALE GENOMIC DNA]</scope>
</reference>
<feature type="compositionally biased region" description="Basic and acidic residues" evidence="5">
    <location>
        <begin position="632"/>
        <end position="650"/>
    </location>
</feature>
<feature type="compositionally biased region" description="Basic and acidic residues" evidence="5">
    <location>
        <begin position="343"/>
        <end position="372"/>
    </location>
</feature>
<feature type="domain" description="DNA2/NAM7 helicase-like C-terminal" evidence="7">
    <location>
        <begin position="1224"/>
        <end position="1406"/>
    </location>
</feature>
<evidence type="ECO:0000259" key="7">
    <source>
        <dbReference type="Pfam" id="PF13087"/>
    </source>
</evidence>
<keyword evidence="2" id="KW-0378">Hydrolase</keyword>
<evidence type="ECO:0000256" key="4">
    <source>
        <dbReference type="ARBA" id="ARBA00022840"/>
    </source>
</evidence>
<keyword evidence="1" id="KW-0547">Nucleotide-binding</keyword>
<dbReference type="CDD" id="cd18808">
    <property type="entry name" value="SF1_C_Upf1"/>
    <property type="match status" value="1"/>
</dbReference>
<name>A0A7R8UMG9_HERIL</name>
<evidence type="ECO:0000313" key="8">
    <source>
        <dbReference type="EMBL" id="CAD7083597.1"/>
    </source>
</evidence>
<feature type="compositionally biased region" description="Polar residues" evidence="5">
    <location>
        <begin position="252"/>
        <end position="264"/>
    </location>
</feature>
<dbReference type="GO" id="GO:0006369">
    <property type="term" value="P:termination of RNA polymerase II transcription"/>
    <property type="evidence" value="ECO:0007669"/>
    <property type="project" value="TreeGrafter"/>
</dbReference>
<protein>
    <submittedName>
        <fullName evidence="8">Uncharacterized protein</fullName>
    </submittedName>
</protein>
<keyword evidence="3" id="KW-0347">Helicase</keyword>
<dbReference type="Gene3D" id="3.40.50.300">
    <property type="entry name" value="P-loop containing nucleotide triphosphate hydrolases"/>
    <property type="match status" value="2"/>
</dbReference>